<dbReference type="AlphaFoldDB" id="A0A4R1L4Y0"/>
<dbReference type="Pfam" id="PF13650">
    <property type="entry name" value="Asp_protease_2"/>
    <property type="match status" value="1"/>
</dbReference>
<dbReference type="GO" id="GO:0008233">
    <property type="term" value="F:peptidase activity"/>
    <property type="evidence" value="ECO:0007669"/>
    <property type="project" value="UniProtKB-KW"/>
</dbReference>
<dbReference type="Proteomes" id="UP000295210">
    <property type="component" value="Unassembled WGS sequence"/>
</dbReference>
<proteinExistence type="predicted"/>
<dbReference type="Gene3D" id="2.40.70.10">
    <property type="entry name" value="Acid Proteases"/>
    <property type="match status" value="2"/>
</dbReference>
<dbReference type="InterPro" id="IPR021109">
    <property type="entry name" value="Peptidase_aspartic_dom_sf"/>
</dbReference>
<dbReference type="EMBL" id="SMGK01000004">
    <property type="protein sequence ID" value="TCK72043.1"/>
    <property type="molecule type" value="Genomic_DNA"/>
</dbReference>
<sequence>MSTPKLITTVVLALGFISPYSATGLSTQKESLIRKAAPVSIEAAKRIPVSIARDLILVPVEVNGRQTQFILDSGFAGIALNRRLATEQNLLPAAEKMKLKGLTQTAKGMLSSVTGVQLVLGGEDISEPKVLVLDLSPMESASKIQIGGLLGASFLSRHLVSIHYQEQVIVVGGRVEPSGADIVLPFDRSRLPIIAMQLQTGPRKFSKGLFMVDTGSDSGIILNSSFASHHEAAILDRHLVPRGYALAGLTGSASYQEGFLRSVLVGAGQLSNQPVTIVEAQRGVAGDSHLAGTIGNAFLSRFTLVIDYEHARVILRPLPQSKAD</sequence>
<gene>
    <name evidence="1" type="ORF">C7378_2675</name>
</gene>
<dbReference type="RefSeq" id="WP_165876805.1">
    <property type="nucleotide sequence ID" value="NZ_SMGK01000004.1"/>
</dbReference>
<dbReference type="GO" id="GO:0006508">
    <property type="term" value="P:proteolysis"/>
    <property type="evidence" value="ECO:0007669"/>
    <property type="project" value="UniProtKB-KW"/>
</dbReference>
<reference evidence="1 2" key="1">
    <citation type="submission" date="2019-03" db="EMBL/GenBank/DDBJ databases">
        <title>Genomic Encyclopedia of Type Strains, Phase IV (KMG-IV): sequencing the most valuable type-strain genomes for metagenomic binning, comparative biology and taxonomic classification.</title>
        <authorList>
            <person name="Goeker M."/>
        </authorList>
    </citation>
    <scope>NUCLEOTIDE SEQUENCE [LARGE SCALE GENOMIC DNA]</scope>
    <source>
        <strain evidence="1 2">DSM 103428</strain>
    </source>
</reference>
<organism evidence="1 2">
    <name type="scientific">Acidipila rosea</name>
    <dbReference type="NCBI Taxonomy" id="768535"/>
    <lineage>
        <taxon>Bacteria</taxon>
        <taxon>Pseudomonadati</taxon>
        <taxon>Acidobacteriota</taxon>
        <taxon>Terriglobia</taxon>
        <taxon>Terriglobales</taxon>
        <taxon>Acidobacteriaceae</taxon>
        <taxon>Acidipila</taxon>
    </lineage>
</organism>
<name>A0A4R1L4Y0_9BACT</name>
<evidence type="ECO:0000313" key="1">
    <source>
        <dbReference type="EMBL" id="TCK72043.1"/>
    </source>
</evidence>
<protein>
    <submittedName>
        <fullName evidence="1">Aspartyl protease</fullName>
    </submittedName>
</protein>
<dbReference type="InterPro" id="IPR034122">
    <property type="entry name" value="Retropepsin-like_bacterial"/>
</dbReference>
<keyword evidence="1" id="KW-0378">Hydrolase</keyword>
<dbReference type="CDD" id="cd05483">
    <property type="entry name" value="retropepsin_like_bacteria"/>
    <property type="match status" value="1"/>
</dbReference>
<keyword evidence="1" id="KW-0645">Protease</keyword>
<keyword evidence="2" id="KW-1185">Reference proteome</keyword>
<accession>A0A4R1L4Y0</accession>
<comment type="caution">
    <text evidence="1">The sequence shown here is derived from an EMBL/GenBank/DDBJ whole genome shotgun (WGS) entry which is preliminary data.</text>
</comment>
<evidence type="ECO:0000313" key="2">
    <source>
        <dbReference type="Proteomes" id="UP000295210"/>
    </source>
</evidence>